<comment type="similarity">
    <text evidence="1 4">Belongs to the heat shock protein 70 family.</text>
</comment>
<dbReference type="InterPro" id="IPR029047">
    <property type="entry name" value="HSP70_peptide-bd_sf"/>
</dbReference>
<dbReference type="KEGG" id="trg:TRUGW13939_11385"/>
<evidence type="ECO:0000313" key="7">
    <source>
        <dbReference type="Proteomes" id="UP000509510"/>
    </source>
</evidence>
<dbReference type="SUPFAM" id="SSF53067">
    <property type="entry name" value="Actin-like ATPase domain"/>
    <property type="match status" value="1"/>
</dbReference>
<feature type="transmembrane region" description="Helical" evidence="5">
    <location>
        <begin position="9"/>
        <end position="26"/>
    </location>
</feature>
<keyword evidence="5" id="KW-0472">Membrane</keyword>
<dbReference type="InterPro" id="IPR013126">
    <property type="entry name" value="Hsp_70_fam"/>
</dbReference>
<evidence type="ECO:0000313" key="6">
    <source>
        <dbReference type="EMBL" id="QKX64212.1"/>
    </source>
</evidence>
<dbReference type="AlphaFoldDB" id="A0A7H8RCM0"/>
<sequence>MALLSKNRIIYFLSFLTILALSILLFRPPVPNPNSPKWIRLQAQNSNERDPDYFELEDYVGIELGDDYCRAGIMVNKTFYLIPDEHGNTAMPSYVTITEDEMDLIGRKFSDPEIQENLKFLPYDVINSSDDRPIIKVPNEKGPVLLTTAEDITSIIVNRLKINAEKYLGKETPHAVVSYPVHFDDVQKDALRDAVKRGGFTKYNRLIPEPMAAGTAHRLDETGYCREDVEECHVLIYDVGERYSTVTIEEIDYGVTEIWEYLREGKKTGSPDLSSFEFDFTCSPSMNPPEEEEEEEDQCEKYRQYESPERIVRRVQQLLQNAKFTESGLDTIVVTGMNPQAYWVKSVLSNSHPWAKNGDSSSIITPDTAIVYGTALLAEILSSDDGICTLPLPHFTEIVPIGRQLPLHRREFFEAYISGDQQEDMGYITVRFYEGQRLIAKKNKLLGTAKMQTAIKGRVELEVRIDVDDDGLIEGRVREINGGNEARTGKLIYNCNWEDFGDIRMDATIRDYEDMEILQQR</sequence>
<gene>
    <name evidence="6" type="ORF">TRUGW13939_11385</name>
</gene>
<dbReference type="EMBL" id="CP055903">
    <property type="protein sequence ID" value="QKX64212.1"/>
    <property type="molecule type" value="Genomic_DNA"/>
</dbReference>
<dbReference type="InterPro" id="IPR043129">
    <property type="entry name" value="ATPase_NBD"/>
</dbReference>
<dbReference type="GO" id="GO:0005524">
    <property type="term" value="F:ATP binding"/>
    <property type="evidence" value="ECO:0007669"/>
    <property type="project" value="UniProtKB-KW"/>
</dbReference>
<keyword evidence="7" id="KW-1185">Reference proteome</keyword>
<evidence type="ECO:0000256" key="5">
    <source>
        <dbReference type="SAM" id="Phobius"/>
    </source>
</evidence>
<evidence type="ECO:0000256" key="3">
    <source>
        <dbReference type="ARBA" id="ARBA00022840"/>
    </source>
</evidence>
<dbReference type="Proteomes" id="UP000509510">
    <property type="component" value="Chromosome VI"/>
</dbReference>
<accession>A0A7H8RCM0</accession>
<evidence type="ECO:0000256" key="4">
    <source>
        <dbReference type="RuleBase" id="RU003322"/>
    </source>
</evidence>
<dbReference type="SUPFAM" id="SSF100920">
    <property type="entry name" value="Heat shock protein 70kD (HSP70), peptide-binding domain"/>
    <property type="match status" value="1"/>
</dbReference>
<dbReference type="Gene3D" id="3.30.420.40">
    <property type="match status" value="1"/>
</dbReference>
<dbReference type="GO" id="GO:0140662">
    <property type="term" value="F:ATP-dependent protein folding chaperone"/>
    <property type="evidence" value="ECO:0007669"/>
    <property type="project" value="InterPro"/>
</dbReference>
<keyword evidence="5" id="KW-0812">Transmembrane</keyword>
<dbReference type="OrthoDB" id="3434456at2759"/>
<reference evidence="7" key="1">
    <citation type="submission" date="2020-06" db="EMBL/GenBank/DDBJ databases">
        <title>A chromosome-scale genome assembly of Talaromyces rugulosus W13939.</title>
        <authorList>
            <person name="Wang B."/>
            <person name="Guo L."/>
            <person name="Ye K."/>
            <person name="Wang L."/>
        </authorList>
    </citation>
    <scope>NUCLEOTIDE SEQUENCE [LARGE SCALE GENOMIC DNA]</scope>
    <source>
        <strain evidence="7">W13939</strain>
    </source>
</reference>
<dbReference type="Gene3D" id="2.60.34.10">
    <property type="entry name" value="Substrate Binding Domain Of DNAk, Chain A, domain 1"/>
    <property type="match status" value="1"/>
</dbReference>
<keyword evidence="3 4" id="KW-0067">ATP-binding</keyword>
<proteinExistence type="inferred from homology"/>
<dbReference type="RefSeq" id="XP_035350386.1">
    <property type="nucleotide sequence ID" value="XM_035494493.1"/>
</dbReference>
<name>A0A7H8RCM0_TALRU</name>
<dbReference type="PANTHER" id="PTHR19375">
    <property type="entry name" value="HEAT SHOCK PROTEIN 70KDA"/>
    <property type="match status" value="1"/>
</dbReference>
<organism evidence="6 7">
    <name type="scientific">Talaromyces rugulosus</name>
    <name type="common">Penicillium rugulosum</name>
    <dbReference type="NCBI Taxonomy" id="121627"/>
    <lineage>
        <taxon>Eukaryota</taxon>
        <taxon>Fungi</taxon>
        <taxon>Dikarya</taxon>
        <taxon>Ascomycota</taxon>
        <taxon>Pezizomycotina</taxon>
        <taxon>Eurotiomycetes</taxon>
        <taxon>Eurotiomycetidae</taxon>
        <taxon>Eurotiales</taxon>
        <taxon>Trichocomaceae</taxon>
        <taxon>Talaromyces</taxon>
        <taxon>Talaromyces sect. Islandici</taxon>
    </lineage>
</organism>
<dbReference type="FunFam" id="3.30.420.40:FF:000028">
    <property type="entry name" value="heat shock 70 kDa protein-like"/>
    <property type="match status" value="1"/>
</dbReference>
<keyword evidence="5" id="KW-1133">Transmembrane helix</keyword>
<dbReference type="Pfam" id="PF00012">
    <property type="entry name" value="HSP70"/>
    <property type="match status" value="2"/>
</dbReference>
<keyword evidence="2 4" id="KW-0547">Nucleotide-binding</keyword>
<evidence type="ECO:0000256" key="2">
    <source>
        <dbReference type="ARBA" id="ARBA00022741"/>
    </source>
</evidence>
<dbReference type="PRINTS" id="PR00301">
    <property type="entry name" value="HEATSHOCK70"/>
</dbReference>
<dbReference type="Gene3D" id="3.30.30.30">
    <property type="match status" value="1"/>
</dbReference>
<evidence type="ECO:0000256" key="1">
    <source>
        <dbReference type="ARBA" id="ARBA00007381"/>
    </source>
</evidence>
<dbReference type="GeneID" id="55998863"/>
<protein>
    <submittedName>
        <fullName evidence="6">Uncharacterized protein</fullName>
    </submittedName>
</protein>